<protein>
    <submittedName>
        <fullName evidence="6">DNA replication licensing factor, putative</fullName>
    </submittedName>
</protein>
<keyword evidence="3" id="KW-0547">Nucleotide-binding</keyword>
<dbReference type="InterPro" id="IPR001208">
    <property type="entry name" value="MCM_dom"/>
</dbReference>
<keyword evidence="7" id="KW-1185">Reference proteome</keyword>
<dbReference type="GO" id="GO:0000727">
    <property type="term" value="P:double-strand break repair via break-induced replication"/>
    <property type="evidence" value="ECO:0007669"/>
    <property type="project" value="TreeGrafter"/>
</dbReference>
<dbReference type="InterPro" id="IPR031327">
    <property type="entry name" value="MCM"/>
</dbReference>
<evidence type="ECO:0000256" key="3">
    <source>
        <dbReference type="ARBA" id="ARBA00022741"/>
    </source>
</evidence>
<dbReference type="PANTHER" id="PTHR11630">
    <property type="entry name" value="DNA REPLICATION LICENSING FACTOR MCM FAMILY MEMBER"/>
    <property type="match status" value="1"/>
</dbReference>
<gene>
    <name evidence="6" type="ORF">EBH_0071640</name>
</gene>
<dbReference type="GO" id="GO:0006271">
    <property type="term" value="P:DNA strand elongation involved in DNA replication"/>
    <property type="evidence" value="ECO:0007669"/>
    <property type="project" value="TreeGrafter"/>
</dbReference>
<proteinExistence type="inferred from homology"/>
<accession>U6LHF3</accession>
<keyword evidence="2" id="KW-0235">DNA replication</keyword>
<dbReference type="SUPFAM" id="SSF52540">
    <property type="entry name" value="P-loop containing nucleoside triphosphate hydrolases"/>
    <property type="match status" value="1"/>
</dbReference>
<evidence type="ECO:0000256" key="1">
    <source>
        <dbReference type="ARBA" id="ARBA00008010"/>
    </source>
</evidence>
<keyword evidence="4" id="KW-0067">ATP-binding</keyword>
<sequence>MRLQHSVFRPYVNVLHVIKDERDKAIRAPVAAVPAAANKQQQQQQQAAEEETVSFSPELERQIIALSKEPDIYQKLVASFAPSIVGRDDVKKGILCQLVGGSRLQHQQQQQQQIAQQRRHRPHRNELHVLLCGDPATAKSQLLQYVHRIAPR</sequence>
<dbReference type="Pfam" id="PF00493">
    <property type="entry name" value="MCM"/>
    <property type="match status" value="1"/>
</dbReference>
<evidence type="ECO:0000256" key="2">
    <source>
        <dbReference type="ARBA" id="ARBA00022705"/>
    </source>
</evidence>
<evidence type="ECO:0000259" key="5">
    <source>
        <dbReference type="PROSITE" id="PS50051"/>
    </source>
</evidence>
<dbReference type="GO" id="GO:0003697">
    <property type="term" value="F:single-stranded DNA binding"/>
    <property type="evidence" value="ECO:0007669"/>
    <property type="project" value="TreeGrafter"/>
</dbReference>
<comment type="similarity">
    <text evidence="1">Belongs to the MCM family.</text>
</comment>
<evidence type="ECO:0000313" key="6">
    <source>
        <dbReference type="EMBL" id="CDJ47225.1"/>
    </source>
</evidence>
<evidence type="ECO:0000313" key="7">
    <source>
        <dbReference type="Proteomes" id="UP000030750"/>
    </source>
</evidence>
<name>U6LHF3_9EIME</name>
<dbReference type="GO" id="GO:0005634">
    <property type="term" value="C:nucleus"/>
    <property type="evidence" value="ECO:0007669"/>
    <property type="project" value="TreeGrafter"/>
</dbReference>
<dbReference type="InterPro" id="IPR027417">
    <property type="entry name" value="P-loop_NTPase"/>
</dbReference>
<organism evidence="6 7">
    <name type="scientific">Eimeria brunetti</name>
    <dbReference type="NCBI Taxonomy" id="51314"/>
    <lineage>
        <taxon>Eukaryota</taxon>
        <taxon>Sar</taxon>
        <taxon>Alveolata</taxon>
        <taxon>Apicomplexa</taxon>
        <taxon>Conoidasida</taxon>
        <taxon>Coccidia</taxon>
        <taxon>Eucoccidiorida</taxon>
        <taxon>Eimeriorina</taxon>
        <taxon>Eimeriidae</taxon>
        <taxon>Eimeria</taxon>
    </lineage>
</organism>
<dbReference type="AlphaFoldDB" id="U6LHF3"/>
<dbReference type="Proteomes" id="UP000030750">
    <property type="component" value="Unassembled WGS sequence"/>
</dbReference>
<dbReference type="VEuPathDB" id="ToxoDB:EBH_0071640"/>
<dbReference type="GO" id="GO:0005524">
    <property type="term" value="F:ATP binding"/>
    <property type="evidence" value="ECO:0007669"/>
    <property type="project" value="UniProtKB-KW"/>
</dbReference>
<dbReference type="OrthoDB" id="10251574at2759"/>
<dbReference type="GO" id="GO:0017116">
    <property type="term" value="F:single-stranded DNA helicase activity"/>
    <property type="evidence" value="ECO:0007669"/>
    <property type="project" value="TreeGrafter"/>
</dbReference>
<feature type="domain" description="MCM C-terminal AAA(+) ATPase" evidence="5">
    <location>
        <begin position="72"/>
        <end position="152"/>
    </location>
</feature>
<dbReference type="EMBL" id="HG710655">
    <property type="protein sequence ID" value="CDJ47225.1"/>
    <property type="molecule type" value="Genomic_DNA"/>
</dbReference>
<dbReference type="GO" id="GO:0042555">
    <property type="term" value="C:MCM complex"/>
    <property type="evidence" value="ECO:0007669"/>
    <property type="project" value="TreeGrafter"/>
</dbReference>
<reference evidence="6" key="1">
    <citation type="submission" date="2013-10" db="EMBL/GenBank/DDBJ databases">
        <title>Genomic analysis of the causative agents of coccidiosis in chickens.</title>
        <authorList>
            <person name="Reid A.J."/>
            <person name="Blake D."/>
            <person name="Billington K."/>
            <person name="Browne H."/>
            <person name="Dunn M."/>
            <person name="Hung S."/>
            <person name="Kawahara F."/>
            <person name="Miranda-Saavedra D."/>
            <person name="Mourier T."/>
            <person name="Nagra H."/>
            <person name="Otto T.D."/>
            <person name="Rawlings N."/>
            <person name="Sanchez A."/>
            <person name="Sanders M."/>
            <person name="Subramaniam C."/>
            <person name="Tay Y."/>
            <person name="Dear P."/>
            <person name="Doerig C."/>
            <person name="Gruber A."/>
            <person name="Parkinson J."/>
            <person name="Shirley M."/>
            <person name="Wan K.L."/>
            <person name="Berriman M."/>
            <person name="Tomley F."/>
            <person name="Pain A."/>
        </authorList>
    </citation>
    <scope>NUCLEOTIDE SEQUENCE [LARGE SCALE GENOMIC DNA]</scope>
    <source>
        <strain evidence="6">Houghton</strain>
    </source>
</reference>
<evidence type="ECO:0000256" key="4">
    <source>
        <dbReference type="ARBA" id="ARBA00022840"/>
    </source>
</evidence>
<dbReference type="GO" id="GO:1902975">
    <property type="term" value="P:mitotic DNA replication initiation"/>
    <property type="evidence" value="ECO:0007669"/>
    <property type="project" value="TreeGrafter"/>
</dbReference>
<dbReference type="PANTHER" id="PTHR11630:SF66">
    <property type="entry name" value="DNA REPLICATION LICENSING FACTOR MCM4"/>
    <property type="match status" value="1"/>
</dbReference>
<reference evidence="6" key="2">
    <citation type="submission" date="2013-10" db="EMBL/GenBank/DDBJ databases">
        <authorList>
            <person name="Aslett M."/>
        </authorList>
    </citation>
    <scope>NUCLEOTIDE SEQUENCE [LARGE SCALE GENOMIC DNA]</scope>
    <source>
        <strain evidence="6">Houghton</strain>
    </source>
</reference>
<dbReference type="Gene3D" id="3.40.50.300">
    <property type="entry name" value="P-loop containing nucleotide triphosphate hydrolases"/>
    <property type="match status" value="1"/>
</dbReference>
<dbReference type="PROSITE" id="PS50051">
    <property type="entry name" value="MCM_2"/>
    <property type="match status" value="1"/>
</dbReference>